<dbReference type="Pfam" id="PF07969">
    <property type="entry name" value="Amidohydro_3"/>
    <property type="match status" value="1"/>
</dbReference>
<gene>
    <name evidence="4" type="ORF">LCGC14_0673210</name>
</gene>
<evidence type="ECO:0000256" key="1">
    <source>
        <dbReference type="ARBA" id="ARBA00022723"/>
    </source>
</evidence>
<evidence type="ECO:0000259" key="3">
    <source>
        <dbReference type="Pfam" id="PF07969"/>
    </source>
</evidence>
<name>A0A0F9TYD9_9ZZZZ</name>
<evidence type="ECO:0000256" key="2">
    <source>
        <dbReference type="ARBA" id="ARBA00022801"/>
    </source>
</evidence>
<dbReference type="AlphaFoldDB" id="A0A0F9TYD9"/>
<dbReference type="Gene3D" id="2.30.40.10">
    <property type="entry name" value="Urease, subunit C, domain 1"/>
    <property type="match status" value="1"/>
</dbReference>
<dbReference type="EMBL" id="LAZR01001332">
    <property type="protein sequence ID" value="KKN46413.1"/>
    <property type="molecule type" value="Genomic_DNA"/>
</dbReference>
<proteinExistence type="predicted"/>
<dbReference type="CDD" id="cd01293">
    <property type="entry name" value="Bact_CD"/>
    <property type="match status" value="1"/>
</dbReference>
<dbReference type="InterPro" id="IPR052349">
    <property type="entry name" value="Metallo-hydrolase_Enzymes"/>
</dbReference>
<dbReference type="GO" id="GO:0016814">
    <property type="term" value="F:hydrolase activity, acting on carbon-nitrogen (but not peptide) bonds, in cyclic amidines"/>
    <property type="evidence" value="ECO:0007669"/>
    <property type="project" value="TreeGrafter"/>
</dbReference>
<protein>
    <recommendedName>
        <fullName evidence="3">Amidohydrolase 3 domain-containing protein</fullName>
    </recommendedName>
</protein>
<reference evidence="4" key="1">
    <citation type="journal article" date="2015" name="Nature">
        <title>Complex archaea that bridge the gap between prokaryotes and eukaryotes.</title>
        <authorList>
            <person name="Spang A."/>
            <person name="Saw J.H."/>
            <person name="Jorgensen S.L."/>
            <person name="Zaremba-Niedzwiedzka K."/>
            <person name="Martijn J."/>
            <person name="Lind A.E."/>
            <person name="van Eijk R."/>
            <person name="Schleper C."/>
            <person name="Guy L."/>
            <person name="Ettema T.J."/>
        </authorList>
    </citation>
    <scope>NUCLEOTIDE SEQUENCE</scope>
</reference>
<keyword evidence="2" id="KW-0378">Hydrolase</keyword>
<accession>A0A0F9TYD9</accession>
<dbReference type="InterPro" id="IPR013108">
    <property type="entry name" value="Amidohydro_3"/>
</dbReference>
<dbReference type="FunFam" id="3.20.20.140:FF:000019">
    <property type="entry name" value="Cytosine deaminase"/>
    <property type="match status" value="1"/>
</dbReference>
<dbReference type="GO" id="GO:0046872">
    <property type="term" value="F:metal ion binding"/>
    <property type="evidence" value="ECO:0007669"/>
    <property type="project" value="UniProtKB-KW"/>
</dbReference>
<sequence>MIDLLVKNAKIEEGDTLVDIRVKEGKILAIDTASKEASTKDSEEKASFIYNAAGQWVCPGFYESHIHLDKACILDRCNIEKGTLDEAIKETGKAKKNFTEEDVFKRASRVVEMAIKKGTVGLRTFVETDPKTELRSFDAIKKVAKKYAFAIDIQICAFAQEGLTQDKETYQLLRQALDHGADLVGGCPYKDEHPERHIEMVFDFAEQFDVPVDFHVDFDLNPSHSSIPKIVEETSKRNYQGKVSIGHVTKLAAMPKEQRLHMAKLLKDADITLTVLPATDIFLNGREHKTLVPRGMVDAKELARLGINTTLSSNNILNAFTPYGDASLVRMANMYANIAQLSKDSDIAEVYKMITKNAAKPFSRQSEIKIGNPADFVVMEAESSIEAIRTVAQALAGFKNGKQTFSNEKALIFFT</sequence>
<dbReference type="PANTHER" id="PTHR32027:SF9">
    <property type="entry name" value="BLL3847 PROTEIN"/>
    <property type="match status" value="1"/>
</dbReference>
<dbReference type="Gene3D" id="3.20.20.140">
    <property type="entry name" value="Metal-dependent hydrolases"/>
    <property type="match status" value="1"/>
</dbReference>
<evidence type="ECO:0000313" key="4">
    <source>
        <dbReference type="EMBL" id="KKN46413.1"/>
    </source>
</evidence>
<dbReference type="SUPFAM" id="SSF51556">
    <property type="entry name" value="Metallo-dependent hydrolases"/>
    <property type="match status" value="1"/>
</dbReference>
<dbReference type="InterPro" id="IPR011059">
    <property type="entry name" value="Metal-dep_hydrolase_composite"/>
</dbReference>
<dbReference type="PANTHER" id="PTHR32027">
    <property type="entry name" value="CYTOSINE DEAMINASE"/>
    <property type="match status" value="1"/>
</dbReference>
<dbReference type="InterPro" id="IPR032466">
    <property type="entry name" value="Metal_Hydrolase"/>
</dbReference>
<keyword evidence="1" id="KW-0479">Metal-binding</keyword>
<organism evidence="4">
    <name type="scientific">marine sediment metagenome</name>
    <dbReference type="NCBI Taxonomy" id="412755"/>
    <lineage>
        <taxon>unclassified sequences</taxon>
        <taxon>metagenomes</taxon>
        <taxon>ecological metagenomes</taxon>
    </lineage>
</organism>
<feature type="domain" description="Amidohydrolase 3" evidence="3">
    <location>
        <begin position="129"/>
        <end position="389"/>
    </location>
</feature>
<comment type="caution">
    <text evidence="4">The sequence shown here is derived from an EMBL/GenBank/DDBJ whole genome shotgun (WGS) entry which is preliminary data.</text>
</comment>
<dbReference type="SUPFAM" id="SSF51338">
    <property type="entry name" value="Composite domain of metallo-dependent hydrolases"/>
    <property type="match status" value="1"/>
</dbReference>